<dbReference type="Proteomes" id="UP000711488">
    <property type="component" value="Unassembled WGS sequence"/>
</dbReference>
<reference evidence="7" key="1">
    <citation type="submission" date="2014-08" db="EMBL/GenBank/DDBJ databases">
        <authorList>
            <person name="Murali S."/>
            <person name="Richards S."/>
            <person name="Bandaranaike D."/>
            <person name="Bellair M."/>
            <person name="Blankenburg K."/>
            <person name="Chao H."/>
            <person name="Dinh H."/>
            <person name="Doddapaneni H."/>
            <person name="Dugan-Rocha S."/>
            <person name="Elkadiri S."/>
            <person name="Gnanaolivu R."/>
            <person name="Hughes D."/>
            <person name="Lee S."/>
            <person name="Li M."/>
            <person name="Ming W."/>
            <person name="Munidasa M."/>
            <person name="Muniz J."/>
            <person name="Nguyen L."/>
            <person name="Osuji N."/>
            <person name="Pu L.-L."/>
            <person name="Puazo M."/>
            <person name="Skinner E."/>
            <person name="Qu C."/>
            <person name="Quiroz J."/>
            <person name="Raj R."/>
            <person name="Weissenberger G."/>
            <person name="Xin Y."/>
            <person name="Zou X."/>
            <person name="Han Y."/>
            <person name="Worley K."/>
            <person name="Muzny D."/>
            <person name="Gibbs R."/>
        </authorList>
    </citation>
    <scope>NUCLEOTIDE SEQUENCE</scope>
    <source>
        <strain evidence="7">HAZT.00-mixed</strain>
        <tissue evidence="7">Whole organism</tissue>
    </source>
</reference>
<dbReference type="RefSeq" id="XP_018020913.1">
    <property type="nucleotide sequence ID" value="XM_018165424.2"/>
</dbReference>
<reference evidence="7" key="2">
    <citation type="journal article" date="2018" name="Environ. Sci. Technol.">
        <title>The Toxicogenome of Hyalella azteca: A Model for Sediment Ecotoxicology and Evolutionary Toxicology.</title>
        <authorList>
            <person name="Poynton H.C."/>
            <person name="Hasenbein S."/>
            <person name="Benoit J.B."/>
            <person name="Sepulveda M.S."/>
            <person name="Poelchau M.F."/>
            <person name="Hughes D.S.T."/>
            <person name="Murali S.C."/>
            <person name="Chen S."/>
            <person name="Glastad K.M."/>
            <person name="Goodisman M.A.D."/>
            <person name="Werren J.H."/>
            <person name="Vineis J.H."/>
            <person name="Bowen J.L."/>
            <person name="Friedrich M."/>
            <person name="Jones J."/>
            <person name="Robertson H.M."/>
            <person name="Feyereisen R."/>
            <person name="Mechler-Hickson A."/>
            <person name="Mathers N."/>
            <person name="Lee C.E."/>
            <person name="Colbourne J.K."/>
            <person name="Biales A."/>
            <person name="Johnston J.S."/>
            <person name="Wellborn G.A."/>
            <person name="Rosendale A.J."/>
            <person name="Cridge A.G."/>
            <person name="Munoz-Torres M.C."/>
            <person name="Bain P.A."/>
            <person name="Manny A.R."/>
            <person name="Major K.M."/>
            <person name="Lambert F.N."/>
            <person name="Vulpe C.D."/>
            <person name="Tuck P."/>
            <person name="Blalock B.J."/>
            <person name="Lin Y.Y."/>
            <person name="Smith M.E."/>
            <person name="Ochoa-Acuna H."/>
            <person name="Chen M.M."/>
            <person name="Childers C.P."/>
            <person name="Qu J."/>
            <person name="Dugan S."/>
            <person name="Lee S.L."/>
            <person name="Chao H."/>
            <person name="Dinh H."/>
            <person name="Han Y."/>
            <person name="Doddapaneni H."/>
            <person name="Worley K.C."/>
            <person name="Muzny D.M."/>
            <person name="Gibbs R.A."/>
            <person name="Richards S."/>
        </authorList>
    </citation>
    <scope>NUCLEOTIDE SEQUENCE</scope>
    <source>
        <strain evidence="7">HAZT.00-mixed</strain>
        <tissue evidence="7">Whole organism</tissue>
    </source>
</reference>
<gene>
    <name evidence="9 10" type="primary">LOC108677228</name>
    <name evidence="7" type="ORF">HAZT_HAZT001022</name>
</gene>
<keyword evidence="4 6" id="KW-1133">Transmembrane helix</keyword>
<dbReference type="GO" id="GO:0005789">
    <property type="term" value="C:endoplasmic reticulum membrane"/>
    <property type="evidence" value="ECO:0007669"/>
    <property type="project" value="InterPro"/>
</dbReference>
<evidence type="ECO:0000256" key="1">
    <source>
        <dbReference type="ARBA" id="ARBA00004141"/>
    </source>
</evidence>
<evidence type="ECO:0000256" key="3">
    <source>
        <dbReference type="ARBA" id="ARBA00022692"/>
    </source>
</evidence>
<dbReference type="KEGG" id="hazt:108677228"/>
<dbReference type="PIRSF" id="PIRSF018147">
    <property type="entry name" value="ORMDL"/>
    <property type="match status" value="1"/>
</dbReference>
<dbReference type="Pfam" id="PF04061">
    <property type="entry name" value="ORMDL"/>
    <property type="match status" value="1"/>
</dbReference>
<dbReference type="PANTHER" id="PTHR12665">
    <property type="entry name" value="ORMDL PROTEINS"/>
    <property type="match status" value="1"/>
</dbReference>
<comment type="subcellular location">
    <subcellularLocation>
        <location evidence="1">Membrane</location>
        <topology evidence="1">Multi-pass membrane protein</topology>
    </subcellularLocation>
</comment>
<name>A0A6A0H608_HYAAZ</name>
<evidence type="ECO:0000313" key="8">
    <source>
        <dbReference type="Proteomes" id="UP000694843"/>
    </source>
</evidence>
<dbReference type="InterPro" id="IPR007203">
    <property type="entry name" value="ORMDL"/>
</dbReference>
<comment type="similarity">
    <text evidence="2">Belongs to the ORM family.</text>
</comment>
<dbReference type="EMBL" id="JQDR03006811">
    <property type="protein sequence ID" value="KAA0199632.1"/>
    <property type="molecule type" value="Genomic_DNA"/>
</dbReference>
<keyword evidence="8" id="KW-1185">Reference proteome</keyword>
<evidence type="ECO:0000313" key="9">
    <source>
        <dbReference type="RefSeq" id="XP_018020913.1"/>
    </source>
</evidence>
<dbReference type="Proteomes" id="UP000694843">
    <property type="component" value="Unplaced"/>
</dbReference>
<reference evidence="7" key="3">
    <citation type="submission" date="2019-06" db="EMBL/GenBank/DDBJ databases">
        <authorList>
            <person name="Poynton C."/>
            <person name="Hasenbein S."/>
            <person name="Benoit J.B."/>
            <person name="Sepulveda M.S."/>
            <person name="Poelchau M.F."/>
            <person name="Murali S.C."/>
            <person name="Chen S."/>
            <person name="Glastad K.M."/>
            <person name="Werren J.H."/>
            <person name="Vineis J.H."/>
            <person name="Bowen J.L."/>
            <person name="Friedrich M."/>
            <person name="Jones J."/>
            <person name="Robertson H.M."/>
            <person name="Feyereisen R."/>
            <person name="Mechler-Hickson A."/>
            <person name="Mathers N."/>
            <person name="Lee C.E."/>
            <person name="Colbourne J.K."/>
            <person name="Biales A."/>
            <person name="Johnston J.S."/>
            <person name="Wellborn G.A."/>
            <person name="Rosendale A.J."/>
            <person name="Cridge A.G."/>
            <person name="Munoz-Torres M.C."/>
            <person name="Bain P.A."/>
            <person name="Manny A.R."/>
            <person name="Major K.M."/>
            <person name="Lambert F.N."/>
            <person name="Vulpe C.D."/>
            <person name="Tuck P."/>
            <person name="Blalock B.J."/>
            <person name="Lin Y.-Y."/>
            <person name="Smith M.E."/>
            <person name="Ochoa-Acuna H."/>
            <person name="Chen M.-J.M."/>
            <person name="Childers C.P."/>
            <person name="Qu J."/>
            <person name="Dugan S."/>
            <person name="Lee S.L."/>
            <person name="Chao H."/>
            <person name="Dinh H."/>
            <person name="Han Y."/>
            <person name="Doddapaneni H."/>
            <person name="Worley K.C."/>
            <person name="Muzny D.M."/>
            <person name="Gibbs R.A."/>
            <person name="Richards S."/>
        </authorList>
    </citation>
    <scope>NUCLEOTIDE SEQUENCE</scope>
    <source>
        <strain evidence="7">HAZT.00-mixed</strain>
        <tissue evidence="7">Whole organism</tissue>
    </source>
</reference>
<feature type="transmembrane region" description="Helical" evidence="6">
    <location>
        <begin position="100"/>
        <end position="118"/>
    </location>
</feature>
<dbReference type="OrthoDB" id="1932233at2759"/>
<dbReference type="AlphaFoldDB" id="A0A6A0H608"/>
<reference evidence="9 10" key="4">
    <citation type="submission" date="2025-04" db="UniProtKB">
        <authorList>
            <consortium name="RefSeq"/>
        </authorList>
    </citation>
    <scope>IDENTIFICATION</scope>
    <source>
        <tissue evidence="9 10">Whole organism</tissue>
    </source>
</reference>
<evidence type="ECO:0000313" key="10">
    <source>
        <dbReference type="RefSeq" id="XP_047736962.1"/>
    </source>
</evidence>
<keyword evidence="3 6" id="KW-0812">Transmembrane</keyword>
<protein>
    <submittedName>
        <fullName evidence="9 10">ORM1-like protein 2</fullName>
    </submittedName>
</protein>
<dbReference type="GO" id="GO:2000303">
    <property type="term" value="P:regulation of ceramide biosynthetic process"/>
    <property type="evidence" value="ECO:0007669"/>
    <property type="project" value="UniProtKB-ARBA"/>
</dbReference>
<evidence type="ECO:0000256" key="2">
    <source>
        <dbReference type="ARBA" id="ARBA00007649"/>
    </source>
</evidence>
<dbReference type="CTD" id="40404"/>
<feature type="transmembrane region" description="Helical" evidence="6">
    <location>
        <begin position="21"/>
        <end position="40"/>
    </location>
</feature>
<evidence type="ECO:0000256" key="5">
    <source>
        <dbReference type="ARBA" id="ARBA00023136"/>
    </source>
</evidence>
<evidence type="ECO:0000256" key="4">
    <source>
        <dbReference type="ARBA" id="ARBA00022989"/>
    </source>
</evidence>
<accession>A0A6A0H608</accession>
<feature type="transmembrane region" description="Helical" evidence="6">
    <location>
        <begin position="124"/>
        <end position="144"/>
    </location>
</feature>
<dbReference type="RefSeq" id="XP_047736962.1">
    <property type="nucleotide sequence ID" value="XM_047881006.1"/>
</dbReference>
<evidence type="ECO:0000256" key="6">
    <source>
        <dbReference type="SAM" id="Phobius"/>
    </source>
</evidence>
<keyword evidence="5 6" id="KW-0472">Membrane</keyword>
<dbReference type="OMA" id="STHYTHF"/>
<sequence length="152" mass="17366">MLLGGHGEVNPNSSWHSSRGAILSYLTGVAVLHVLLLSIPIFSVPIAWTLTNCIHNMASFLFLHLMKGTPWHLQDQGQARQLTAWEQIDYGRQWTSTRRLLTAVPVIMFLLACFYTKYQFNHFVVNATTLLFVLVPKLPQFHLVRLFGINKY</sequence>
<dbReference type="GeneID" id="108677228"/>
<proteinExistence type="inferred from homology"/>
<organism evidence="7">
    <name type="scientific">Hyalella azteca</name>
    <name type="common">Amphipod</name>
    <dbReference type="NCBI Taxonomy" id="294128"/>
    <lineage>
        <taxon>Eukaryota</taxon>
        <taxon>Metazoa</taxon>
        <taxon>Ecdysozoa</taxon>
        <taxon>Arthropoda</taxon>
        <taxon>Crustacea</taxon>
        <taxon>Multicrustacea</taxon>
        <taxon>Malacostraca</taxon>
        <taxon>Eumalacostraca</taxon>
        <taxon>Peracarida</taxon>
        <taxon>Amphipoda</taxon>
        <taxon>Senticaudata</taxon>
        <taxon>Talitrida</taxon>
        <taxon>Talitroidea</taxon>
        <taxon>Hyalellidae</taxon>
        <taxon>Hyalella</taxon>
    </lineage>
</organism>
<evidence type="ECO:0000313" key="7">
    <source>
        <dbReference type="EMBL" id="KAA0199632.1"/>
    </source>
</evidence>